<evidence type="ECO:0008006" key="3">
    <source>
        <dbReference type="Google" id="ProtNLM"/>
    </source>
</evidence>
<evidence type="ECO:0000313" key="2">
    <source>
        <dbReference type="Proteomes" id="UP000198417"/>
    </source>
</evidence>
<reference evidence="1 2" key="1">
    <citation type="submission" date="2017-06" db="EMBL/GenBank/DDBJ databases">
        <authorList>
            <person name="Kim H.J."/>
            <person name="Triplett B.A."/>
        </authorList>
    </citation>
    <scope>NUCLEOTIDE SEQUENCE [LARGE SCALE GENOMIC DNA]</scope>
    <source>
        <strain evidence="1 2">DSM 29052</strain>
    </source>
</reference>
<dbReference type="RefSeq" id="WP_089269276.1">
    <property type="nucleotide sequence ID" value="NZ_FZNN01000002.1"/>
</dbReference>
<proteinExistence type="predicted"/>
<dbReference type="AlphaFoldDB" id="A0A238VLL2"/>
<dbReference type="OrthoDB" id="7724038at2"/>
<organism evidence="1 2">
    <name type="scientific">Puniceibacterium sediminis</name>
    <dbReference type="NCBI Taxonomy" id="1608407"/>
    <lineage>
        <taxon>Bacteria</taxon>
        <taxon>Pseudomonadati</taxon>
        <taxon>Pseudomonadota</taxon>
        <taxon>Alphaproteobacteria</taxon>
        <taxon>Rhodobacterales</taxon>
        <taxon>Paracoccaceae</taxon>
        <taxon>Puniceibacterium</taxon>
    </lineage>
</organism>
<name>A0A238VLL2_9RHOB</name>
<gene>
    <name evidence="1" type="ORF">SAMN06265370_102335</name>
</gene>
<dbReference type="Proteomes" id="UP000198417">
    <property type="component" value="Unassembled WGS sequence"/>
</dbReference>
<protein>
    <recommendedName>
        <fullName evidence="3">TnsA endonuclease N terminal</fullName>
    </recommendedName>
</protein>
<accession>A0A238VLL2</accession>
<keyword evidence="2" id="KW-1185">Reference proteome</keyword>
<sequence length="243" mass="27711">MPYPLEWDTSTGEQKKKPALVVDPVHGVLPYDGFRNPLTRSASTSRISMTIATPATRGQRKIYHFDGQREMAAGLEALLSPELYGLEVQLPPIYYQAPSGKMTPHSYDLRITFRDGFRRVLFVRHGESLARQETQDEIDAIFEATPKSFADDKQVVNGDKYTRGYRDNLLRIYEASLNSDTDADDHVLDRARKCSYWHMRDLIAQCDVSEARAFDAILRLVGQGVVWANWHAVICKYSRIRLA</sequence>
<evidence type="ECO:0000313" key="1">
    <source>
        <dbReference type="EMBL" id="SNR35007.1"/>
    </source>
</evidence>
<dbReference type="EMBL" id="FZNN01000002">
    <property type="protein sequence ID" value="SNR35007.1"/>
    <property type="molecule type" value="Genomic_DNA"/>
</dbReference>